<dbReference type="PATRIC" id="fig|1719120.3.peg.3615"/>
<dbReference type="SMART" id="SM00448">
    <property type="entry name" value="REC"/>
    <property type="match status" value="1"/>
</dbReference>
<dbReference type="Gene3D" id="3.30.450.20">
    <property type="entry name" value="PAS domain"/>
    <property type="match status" value="2"/>
</dbReference>
<evidence type="ECO:0000256" key="6">
    <source>
        <dbReference type="ARBA" id="ARBA00023012"/>
    </source>
</evidence>
<keyword evidence="3" id="KW-0547">Nucleotide-binding</keyword>
<keyword evidence="5" id="KW-0067">ATP-binding</keyword>
<dbReference type="InterPro" id="IPR036890">
    <property type="entry name" value="HATPase_C_sf"/>
</dbReference>
<dbReference type="InterPro" id="IPR000700">
    <property type="entry name" value="PAS-assoc_C"/>
</dbReference>
<protein>
    <submittedName>
        <fullName evidence="12">Sensory transduction histidine kinase</fullName>
    </submittedName>
</protein>
<dbReference type="InterPro" id="IPR003594">
    <property type="entry name" value="HATPase_dom"/>
</dbReference>
<keyword evidence="6" id="KW-0902">Two-component regulatory system</keyword>
<dbReference type="SMART" id="SM00086">
    <property type="entry name" value="PAC"/>
    <property type="match status" value="2"/>
</dbReference>
<dbReference type="InterPro" id="IPR017944">
    <property type="entry name" value="KaiA/RbsU_helical_domain_sf"/>
</dbReference>
<feature type="domain" description="PAC" evidence="11">
    <location>
        <begin position="190"/>
        <end position="240"/>
    </location>
</feature>
<proteinExistence type="predicted"/>
<dbReference type="PANTHER" id="PTHR43065:SF46">
    <property type="entry name" value="C4-DICARBOXYLATE TRANSPORT SENSOR PROTEIN DCTB"/>
    <property type="match status" value="1"/>
</dbReference>
<evidence type="ECO:0000256" key="1">
    <source>
        <dbReference type="ARBA" id="ARBA00022553"/>
    </source>
</evidence>
<feature type="domain" description="PAS" evidence="10">
    <location>
        <begin position="237"/>
        <end position="307"/>
    </location>
</feature>
<dbReference type="Gene3D" id="1.10.1240.30">
    <property type="entry name" value="KaiA/RbsU domain"/>
    <property type="match status" value="1"/>
</dbReference>
<reference evidence="12" key="1">
    <citation type="submission" date="2015-09" db="EMBL/GenBank/DDBJ databases">
        <title>A metagenomics-based metabolic model of nitrate-dependent anaerobic oxidation of methane by Methanoperedens-like archaea.</title>
        <authorList>
            <person name="Arshad A."/>
            <person name="Speth D.R."/>
            <person name="De Graaf R.M."/>
            <person name="Op Den Camp H.J."/>
            <person name="Jetten M.S."/>
            <person name="Welte C.U."/>
        </authorList>
    </citation>
    <scope>NUCLEOTIDE SEQUENCE [LARGE SCALE GENOMIC DNA]</scope>
</reference>
<dbReference type="SMART" id="SM00091">
    <property type="entry name" value="PAS"/>
    <property type="match status" value="2"/>
</dbReference>
<evidence type="ECO:0000313" key="12">
    <source>
        <dbReference type="EMBL" id="KPQ42118.1"/>
    </source>
</evidence>
<evidence type="ECO:0000259" key="8">
    <source>
        <dbReference type="PROSITE" id="PS50109"/>
    </source>
</evidence>
<dbReference type="SUPFAM" id="SSF55785">
    <property type="entry name" value="PYP-like sensor domain (PAS domain)"/>
    <property type="match status" value="2"/>
</dbReference>
<dbReference type="InterPro" id="IPR014787">
    <property type="entry name" value="PSer_Pase_RsbU_N"/>
</dbReference>
<dbReference type="SUPFAM" id="SSF52172">
    <property type="entry name" value="CheY-like"/>
    <property type="match status" value="1"/>
</dbReference>
<dbReference type="InterPro" id="IPR003661">
    <property type="entry name" value="HisK_dim/P_dom"/>
</dbReference>
<feature type="domain" description="PAS" evidence="10">
    <location>
        <begin position="114"/>
        <end position="184"/>
    </location>
</feature>
<dbReference type="SUPFAM" id="SSF47384">
    <property type="entry name" value="Homodimeric domain of signal transducing histidine kinase"/>
    <property type="match status" value="1"/>
</dbReference>
<dbReference type="Pfam" id="PF00512">
    <property type="entry name" value="HisKA"/>
    <property type="match status" value="1"/>
</dbReference>
<feature type="domain" description="Histidine kinase" evidence="8">
    <location>
        <begin position="374"/>
        <end position="596"/>
    </location>
</feature>
<dbReference type="Gene3D" id="3.30.565.10">
    <property type="entry name" value="Histidine kinase-like ATPase, C-terminal domain"/>
    <property type="match status" value="1"/>
</dbReference>
<dbReference type="Pfam" id="PF02518">
    <property type="entry name" value="HATPase_c"/>
    <property type="match status" value="1"/>
</dbReference>
<dbReference type="InterPro" id="IPR004358">
    <property type="entry name" value="Sig_transdc_His_kin-like_C"/>
</dbReference>
<dbReference type="AlphaFoldDB" id="A0A0P7ZF31"/>
<dbReference type="Pfam" id="PF08673">
    <property type="entry name" value="RsbU_N"/>
    <property type="match status" value="1"/>
</dbReference>
<feature type="domain" description="Response regulatory" evidence="9">
    <location>
        <begin position="617"/>
        <end position="732"/>
    </location>
</feature>
<feature type="modified residue" description="4-aspartylphosphate" evidence="7">
    <location>
        <position position="668"/>
    </location>
</feature>
<dbReference type="Pfam" id="PF00072">
    <property type="entry name" value="Response_reg"/>
    <property type="match status" value="1"/>
</dbReference>
<evidence type="ECO:0000259" key="9">
    <source>
        <dbReference type="PROSITE" id="PS50110"/>
    </source>
</evidence>
<keyword evidence="1 7" id="KW-0597">Phosphoprotein</keyword>
<dbReference type="InterPro" id="IPR001789">
    <property type="entry name" value="Sig_transdc_resp-reg_receiver"/>
</dbReference>
<dbReference type="EMBL" id="LKCM01000264">
    <property type="protein sequence ID" value="KPQ42118.1"/>
    <property type="molecule type" value="Genomic_DNA"/>
</dbReference>
<sequence>MQIRNDNPDELRKQYISALQDYLEEGKEKSLERAYELGRKAIADGRGILDMAAVHQDVLITVLPQAIKQGEIEETLKKAAQFFSESIAPFEMTFRGFHDSITELYNMNKILEQSEMKFRSVVQAANDAIISSKSNGNIISWNKCAETIFGYSEGEVLGKSLTILMPELLRYIHSRRLERLMSCESEYNEKMLESYGLKKDGSEFPIEISIAAWKTEEGTFYTGIVRDITERKRAQEKIRERASLLNITHDAIAVRDLEHRLTYWNKGAEGLYGWTEDEIRGKNANELLYKEESPDLMEAKKIVIERGKWAGELCQVTKDGKEIIVDSRWVLTYDRKGAPKSILIINTDITEKKKLEAQFLRAQRMDSLGTLAGGIAHDLNNILTPIMLSLQMLKEECPDENKRKMVDILERNTMRGADLIKQVLLFARGAEGERRTVQVAYLISEIGKVTKETFPKSIEVRLSIPRGLWEVTGDATQLYQVLMNLCVNARDAMPEGGILEISAENLFIDENHKRMNIEAKIGPYIVITVADTGTGIPPEILDKVFEPFFTTKAHGKGTGLGLSTSVGIIKSHSGFIDVQSEVGKGTTFKVYLPSAATTETQQVKAQELTTDTGNGEMILVVDDEASIREVTGAILETNGYRVITASDGAEALSLYKEKGTEIKIVLIDMAMPVMDGQTCIRELVKINPEIKIIAVSGLIEKESFSKVAKQVNTLLNKPYSSEELLKTIKDISG</sequence>
<dbReference type="InterPro" id="IPR000014">
    <property type="entry name" value="PAS"/>
</dbReference>
<dbReference type="PROSITE" id="PS50113">
    <property type="entry name" value="PAC"/>
    <property type="match status" value="2"/>
</dbReference>
<dbReference type="PROSITE" id="PS50109">
    <property type="entry name" value="HIS_KIN"/>
    <property type="match status" value="1"/>
</dbReference>
<feature type="domain" description="PAC" evidence="11">
    <location>
        <begin position="309"/>
        <end position="361"/>
    </location>
</feature>
<accession>A0A0P7ZF31</accession>
<evidence type="ECO:0000256" key="2">
    <source>
        <dbReference type="ARBA" id="ARBA00022679"/>
    </source>
</evidence>
<evidence type="ECO:0000256" key="7">
    <source>
        <dbReference type="PROSITE-ProRule" id="PRU00169"/>
    </source>
</evidence>
<dbReference type="Gene3D" id="1.10.287.130">
    <property type="match status" value="1"/>
</dbReference>
<dbReference type="CDD" id="cd00130">
    <property type="entry name" value="PAS"/>
    <property type="match status" value="2"/>
</dbReference>
<dbReference type="PRINTS" id="PR00344">
    <property type="entry name" value="BCTRLSENSOR"/>
</dbReference>
<evidence type="ECO:0000256" key="4">
    <source>
        <dbReference type="ARBA" id="ARBA00022777"/>
    </source>
</evidence>
<dbReference type="SMART" id="SM00388">
    <property type="entry name" value="HisKA"/>
    <property type="match status" value="1"/>
</dbReference>
<dbReference type="CDD" id="cd17546">
    <property type="entry name" value="REC_hyHK_CKI1_RcsC-like"/>
    <property type="match status" value="1"/>
</dbReference>
<evidence type="ECO:0000256" key="5">
    <source>
        <dbReference type="ARBA" id="ARBA00022840"/>
    </source>
</evidence>
<dbReference type="PANTHER" id="PTHR43065">
    <property type="entry name" value="SENSOR HISTIDINE KINASE"/>
    <property type="match status" value="1"/>
</dbReference>
<dbReference type="PROSITE" id="PS50110">
    <property type="entry name" value="RESPONSE_REGULATORY"/>
    <property type="match status" value="1"/>
</dbReference>
<dbReference type="InterPro" id="IPR001610">
    <property type="entry name" value="PAC"/>
</dbReference>
<name>A0A0P7ZF31_9EURY</name>
<dbReference type="NCBIfam" id="TIGR00229">
    <property type="entry name" value="sensory_box"/>
    <property type="match status" value="2"/>
</dbReference>
<dbReference type="GO" id="GO:0000155">
    <property type="term" value="F:phosphorelay sensor kinase activity"/>
    <property type="evidence" value="ECO:0007669"/>
    <property type="project" value="InterPro"/>
</dbReference>
<dbReference type="InterPro" id="IPR035965">
    <property type="entry name" value="PAS-like_dom_sf"/>
</dbReference>
<organism evidence="12">
    <name type="scientific">Candidatus Methanoperedens nitratireducens</name>
    <dbReference type="NCBI Taxonomy" id="1392998"/>
    <lineage>
        <taxon>Archaea</taxon>
        <taxon>Methanobacteriati</taxon>
        <taxon>Methanobacteriota</taxon>
        <taxon>Stenosarchaea group</taxon>
        <taxon>Methanomicrobia</taxon>
        <taxon>Methanosarcinales</taxon>
        <taxon>ANME-2 cluster</taxon>
        <taxon>Candidatus Methanoperedentaceae</taxon>
        <taxon>Candidatus Methanoperedens</taxon>
    </lineage>
</organism>
<dbReference type="SUPFAM" id="SSF55874">
    <property type="entry name" value="ATPase domain of HSP90 chaperone/DNA topoisomerase II/histidine kinase"/>
    <property type="match status" value="1"/>
</dbReference>
<dbReference type="CDD" id="cd00082">
    <property type="entry name" value="HisKA"/>
    <property type="match status" value="1"/>
</dbReference>
<evidence type="ECO:0000259" key="10">
    <source>
        <dbReference type="PROSITE" id="PS50112"/>
    </source>
</evidence>
<dbReference type="Proteomes" id="UP000050360">
    <property type="component" value="Unassembled WGS sequence"/>
</dbReference>
<dbReference type="InterPro" id="IPR011006">
    <property type="entry name" value="CheY-like_superfamily"/>
</dbReference>
<evidence type="ECO:0000256" key="3">
    <source>
        <dbReference type="ARBA" id="ARBA00022741"/>
    </source>
</evidence>
<gene>
    <name evidence="12" type="ORF">MPEBLZ_03327</name>
</gene>
<keyword evidence="4 12" id="KW-0418">Kinase</keyword>
<dbReference type="PROSITE" id="PS50112">
    <property type="entry name" value="PAS"/>
    <property type="match status" value="2"/>
</dbReference>
<keyword evidence="2" id="KW-0808">Transferase</keyword>
<dbReference type="Pfam" id="PF13426">
    <property type="entry name" value="PAS_9"/>
    <property type="match status" value="2"/>
</dbReference>
<dbReference type="InterPro" id="IPR036097">
    <property type="entry name" value="HisK_dim/P_sf"/>
</dbReference>
<comment type="caution">
    <text evidence="12">The sequence shown here is derived from an EMBL/GenBank/DDBJ whole genome shotgun (WGS) entry which is preliminary data.</text>
</comment>
<evidence type="ECO:0000259" key="11">
    <source>
        <dbReference type="PROSITE" id="PS50113"/>
    </source>
</evidence>
<dbReference type="InterPro" id="IPR005467">
    <property type="entry name" value="His_kinase_dom"/>
</dbReference>
<dbReference type="SMART" id="SM00387">
    <property type="entry name" value="HATPase_c"/>
    <property type="match status" value="1"/>
</dbReference>
<dbReference type="Gene3D" id="3.40.50.2300">
    <property type="match status" value="1"/>
</dbReference>